<dbReference type="EMBL" id="JASCZI010212028">
    <property type="protein sequence ID" value="MED6198046.1"/>
    <property type="molecule type" value="Genomic_DNA"/>
</dbReference>
<comment type="caution">
    <text evidence="2">The sequence shown here is derived from an EMBL/GenBank/DDBJ whole genome shotgun (WGS) entry which is preliminary data.</text>
</comment>
<organism evidence="2 3">
    <name type="scientific">Stylosanthes scabra</name>
    <dbReference type="NCBI Taxonomy" id="79078"/>
    <lineage>
        <taxon>Eukaryota</taxon>
        <taxon>Viridiplantae</taxon>
        <taxon>Streptophyta</taxon>
        <taxon>Embryophyta</taxon>
        <taxon>Tracheophyta</taxon>
        <taxon>Spermatophyta</taxon>
        <taxon>Magnoliopsida</taxon>
        <taxon>eudicotyledons</taxon>
        <taxon>Gunneridae</taxon>
        <taxon>Pentapetalae</taxon>
        <taxon>rosids</taxon>
        <taxon>fabids</taxon>
        <taxon>Fabales</taxon>
        <taxon>Fabaceae</taxon>
        <taxon>Papilionoideae</taxon>
        <taxon>50 kb inversion clade</taxon>
        <taxon>dalbergioids sensu lato</taxon>
        <taxon>Dalbergieae</taxon>
        <taxon>Pterocarpus clade</taxon>
        <taxon>Stylosanthes</taxon>
    </lineage>
</organism>
<reference evidence="2 3" key="1">
    <citation type="journal article" date="2023" name="Plants (Basel)">
        <title>Bridging the Gap: Combining Genomics and Transcriptomics Approaches to Understand Stylosanthes scabra, an Orphan Legume from the Brazilian Caatinga.</title>
        <authorList>
            <person name="Ferreira-Neto J.R.C."/>
            <person name="da Silva M.D."/>
            <person name="Binneck E."/>
            <person name="de Melo N.F."/>
            <person name="da Silva R.H."/>
            <person name="de Melo A.L.T.M."/>
            <person name="Pandolfi V."/>
            <person name="Bustamante F.O."/>
            <person name="Brasileiro-Vidal A.C."/>
            <person name="Benko-Iseppon A.M."/>
        </authorList>
    </citation>
    <scope>NUCLEOTIDE SEQUENCE [LARGE SCALE GENOMIC DNA]</scope>
    <source>
        <tissue evidence="2">Leaves</tissue>
    </source>
</reference>
<evidence type="ECO:0000313" key="2">
    <source>
        <dbReference type="EMBL" id="MED6198046.1"/>
    </source>
</evidence>
<proteinExistence type="predicted"/>
<accession>A0ABU6XIZ5</accession>
<protein>
    <submittedName>
        <fullName evidence="2">Uncharacterized protein</fullName>
    </submittedName>
</protein>
<dbReference type="Proteomes" id="UP001341840">
    <property type="component" value="Unassembled WGS sequence"/>
</dbReference>
<feature type="chain" id="PRO_5045726515" evidence="1">
    <location>
        <begin position="17"/>
        <end position="112"/>
    </location>
</feature>
<keyword evidence="1" id="KW-0732">Signal</keyword>
<evidence type="ECO:0000313" key="3">
    <source>
        <dbReference type="Proteomes" id="UP001341840"/>
    </source>
</evidence>
<name>A0ABU6XIZ5_9FABA</name>
<keyword evidence="3" id="KW-1185">Reference proteome</keyword>
<sequence length="112" mass="12848">MGFAPKSFSLFALSVAGHFLSEIGNVTVQDVHQGLSKQLMEKACSYGQRYNSWDTPPYQHYARQHHAYPFNGYGDAYYGYEDLPPRYPQSQTGIEETFQLLCQERKDKSTLN</sequence>
<evidence type="ECO:0000256" key="1">
    <source>
        <dbReference type="SAM" id="SignalP"/>
    </source>
</evidence>
<gene>
    <name evidence="2" type="ORF">PIB30_062430</name>
</gene>
<feature type="signal peptide" evidence="1">
    <location>
        <begin position="1"/>
        <end position="16"/>
    </location>
</feature>